<evidence type="ECO:0000259" key="1">
    <source>
        <dbReference type="Pfam" id="PF04016"/>
    </source>
</evidence>
<dbReference type="OrthoDB" id="6017773at2"/>
<organism evidence="2 3">
    <name type="scientific">Streptomyces oceani</name>
    <dbReference type="NCBI Taxonomy" id="1075402"/>
    <lineage>
        <taxon>Bacteria</taxon>
        <taxon>Bacillati</taxon>
        <taxon>Actinomycetota</taxon>
        <taxon>Actinomycetes</taxon>
        <taxon>Kitasatosporales</taxon>
        <taxon>Streptomycetaceae</taxon>
        <taxon>Streptomyces</taxon>
    </lineage>
</organism>
<dbReference type="EMBL" id="LJGU01000114">
    <property type="protein sequence ID" value="OEV04313.1"/>
    <property type="molecule type" value="Genomic_DNA"/>
</dbReference>
<dbReference type="Gene3D" id="3.40.50.11590">
    <property type="match status" value="1"/>
</dbReference>
<protein>
    <recommendedName>
        <fullName evidence="1">Putative heavy-metal chelation domain-containing protein</fullName>
    </recommendedName>
</protein>
<dbReference type="Proteomes" id="UP000176101">
    <property type="component" value="Unassembled WGS sequence"/>
</dbReference>
<proteinExistence type="predicted"/>
<reference evidence="2 3" key="1">
    <citation type="journal article" date="2016" name="Front. Microbiol.">
        <title>Comparative Genomics Analysis of Streptomyces Species Reveals Their Adaptation to the Marine Environment and Their Diversity at the Genomic Level.</title>
        <authorList>
            <person name="Tian X."/>
            <person name="Zhang Z."/>
            <person name="Yang T."/>
            <person name="Chen M."/>
            <person name="Li J."/>
            <person name="Chen F."/>
            <person name="Yang J."/>
            <person name="Li W."/>
            <person name="Zhang B."/>
            <person name="Zhang Z."/>
            <person name="Wu J."/>
            <person name="Zhang C."/>
            <person name="Long L."/>
            <person name="Xiao J."/>
        </authorList>
    </citation>
    <scope>NUCLEOTIDE SEQUENCE [LARGE SCALE GENOMIC DNA]</scope>
    <source>
        <strain evidence="2 3">SCSIO 02100</strain>
    </source>
</reference>
<dbReference type="Pfam" id="PF04016">
    <property type="entry name" value="DUF364"/>
    <property type="match status" value="1"/>
</dbReference>
<name>A0A1E7KK74_9ACTN</name>
<dbReference type="SUPFAM" id="SSF159713">
    <property type="entry name" value="Dhaf3308-like"/>
    <property type="match status" value="1"/>
</dbReference>
<evidence type="ECO:0000313" key="2">
    <source>
        <dbReference type="EMBL" id="OEV04313.1"/>
    </source>
</evidence>
<feature type="domain" description="Putative heavy-metal chelation" evidence="1">
    <location>
        <begin position="138"/>
        <end position="228"/>
    </location>
</feature>
<accession>A0A1E7KK74</accession>
<keyword evidence="3" id="KW-1185">Reference proteome</keyword>
<comment type="caution">
    <text evidence="2">The sequence shown here is derived from an EMBL/GenBank/DDBJ whole genome shotgun (WGS) entry which is preliminary data.</text>
</comment>
<gene>
    <name evidence="2" type="ORF">AN216_09045</name>
</gene>
<dbReference type="STRING" id="1075402.AN216_09045"/>
<sequence>MSPSPPSTVAELTEAVLAGQHGPAPSTMTVTSAFWLHHTTRLTGGDVTYRNHYLLLRTGAAFGASAFEPGELAPDCCATTSGRSLAGLLHHPSTPVRIAALDAYLTRVRPHAGAGAEAVTLPGGVPEERAQARDTAVAELLDIPEGARVALIGVVNPLVAAIRLRGGIPLPCDLNLRSTQWNDPVSEDMTTVLPHADVVVATGMTLSNGTFDRLLEHCRSHGTPLIGYAQTGAAVVRAFLAAGVTALSAEPFPFSQCSADSTALYRYRSPATGCVTVQGAP</sequence>
<dbReference type="InterPro" id="IPR007161">
    <property type="entry name" value="DUF364"/>
</dbReference>
<evidence type="ECO:0000313" key="3">
    <source>
        <dbReference type="Proteomes" id="UP000176101"/>
    </source>
</evidence>
<dbReference type="RefSeq" id="WP_070196061.1">
    <property type="nucleotide sequence ID" value="NZ_LJGU01000114.1"/>
</dbReference>
<dbReference type="PATRIC" id="fig|1075402.3.peg.4631"/>
<dbReference type="AlphaFoldDB" id="A0A1E7KK74"/>